<reference evidence="3" key="1">
    <citation type="submission" date="2023-06" db="EMBL/GenBank/DDBJ databases">
        <authorList>
            <consortium name="Lawrence Berkeley National Laboratory"/>
            <person name="Ahrendt S."/>
            <person name="Sahu N."/>
            <person name="Indic B."/>
            <person name="Wong-Bajracharya J."/>
            <person name="Merenyi Z."/>
            <person name="Ke H.-M."/>
            <person name="Monk M."/>
            <person name="Kocsube S."/>
            <person name="Drula E."/>
            <person name="Lipzen A."/>
            <person name="Balint B."/>
            <person name="Henrissat B."/>
            <person name="Andreopoulos B."/>
            <person name="Martin F.M."/>
            <person name="Harder C.B."/>
            <person name="Rigling D."/>
            <person name="Ford K.L."/>
            <person name="Foster G.D."/>
            <person name="Pangilinan J."/>
            <person name="Papanicolaou A."/>
            <person name="Barry K."/>
            <person name="LaButti K."/>
            <person name="Viragh M."/>
            <person name="Koriabine M."/>
            <person name="Yan M."/>
            <person name="Riley R."/>
            <person name="Champramary S."/>
            <person name="Plett K.L."/>
            <person name="Tsai I.J."/>
            <person name="Slot J."/>
            <person name="Sipos G."/>
            <person name="Plett J."/>
            <person name="Nagy L.G."/>
            <person name="Grigoriev I.V."/>
        </authorList>
    </citation>
    <scope>NUCLEOTIDE SEQUENCE</scope>
    <source>
        <strain evidence="3">FPL87.14</strain>
    </source>
</reference>
<keyword evidence="2" id="KW-0472">Membrane</keyword>
<name>A0AA39K200_9AGAR</name>
<feature type="compositionally biased region" description="Low complexity" evidence="1">
    <location>
        <begin position="33"/>
        <end position="47"/>
    </location>
</feature>
<keyword evidence="4" id="KW-1185">Reference proteome</keyword>
<organism evidence="3 4">
    <name type="scientific">Armillaria borealis</name>
    <dbReference type="NCBI Taxonomy" id="47425"/>
    <lineage>
        <taxon>Eukaryota</taxon>
        <taxon>Fungi</taxon>
        <taxon>Dikarya</taxon>
        <taxon>Basidiomycota</taxon>
        <taxon>Agaricomycotina</taxon>
        <taxon>Agaricomycetes</taxon>
        <taxon>Agaricomycetidae</taxon>
        <taxon>Agaricales</taxon>
        <taxon>Marasmiineae</taxon>
        <taxon>Physalacriaceae</taxon>
        <taxon>Armillaria</taxon>
    </lineage>
</organism>
<gene>
    <name evidence="3" type="ORF">EV421DRAFT_1730253</name>
</gene>
<feature type="region of interest" description="Disordered" evidence="1">
    <location>
        <begin position="1"/>
        <end position="107"/>
    </location>
</feature>
<dbReference type="AlphaFoldDB" id="A0AA39K200"/>
<dbReference type="EMBL" id="JAUEPT010000003">
    <property type="protein sequence ID" value="KAK0453127.1"/>
    <property type="molecule type" value="Genomic_DNA"/>
</dbReference>
<feature type="compositionally biased region" description="Low complexity" evidence="1">
    <location>
        <begin position="64"/>
        <end position="78"/>
    </location>
</feature>
<evidence type="ECO:0000256" key="2">
    <source>
        <dbReference type="SAM" id="Phobius"/>
    </source>
</evidence>
<evidence type="ECO:0000256" key="1">
    <source>
        <dbReference type="SAM" id="MobiDB-lite"/>
    </source>
</evidence>
<keyword evidence="2" id="KW-1133">Transmembrane helix</keyword>
<evidence type="ECO:0000313" key="4">
    <source>
        <dbReference type="Proteomes" id="UP001175226"/>
    </source>
</evidence>
<feature type="compositionally biased region" description="Low complexity" evidence="1">
    <location>
        <begin position="86"/>
        <end position="99"/>
    </location>
</feature>
<accession>A0AA39K200</accession>
<evidence type="ECO:0000313" key="3">
    <source>
        <dbReference type="EMBL" id="KAK0453127.1"/>
    </source>
</evidence>
<dbReference type="Proteomes" id="UP001175226">
    <property type="component" value="Unassembled WGS sequence"/>
</dbReference>
<protein>
    <submittedName>
        <fullName evidence="3">Uncharacterized protein</fullName>
    </submittedName>
</protein>
<feature type="transmembrane region" description="Helical" evidence="2">
    <location>
        <begin position="485"/>
        <end position="510"/>
    </location>
</feature>
<keyword evidence="2" id="KW-0812">Transmembrane</keyword>
<sequence>MFRRDDAASTPSATETEQASDSYPADTSSGENASTLPPATTDTTSTPSPAPVPSSTGRGLVVVETSTPPESHSSSTLSADPTLYQPDTPTSSTLLDTTSGSRSVDIPTSTIASSSVYSILPVSDVAPIPTSSGSASADIPSSTTLFYSIVTAANPTPTIAPVSISPWYSILPVSDTTTISSASSYPTSSSTMLLYSIVTAADPVLASISPWYSILPVSDVTAIPTPSSSTSADTYVSSSTSLFYSIVTVADPAPASISPLYSILPVSDITTISTSSGSASADTSIPSSTALFYSIMTAADPTLTPAASILPVSDTTTTTSYLSPPSVLPVSESTTPDLAPESTLVLPAIESSTLIDSILRLVDTSTPTAVPTSTLIFPGITPTIGPSKFRSNYPVAVTTDTPAKDVYHSTTVPITLAESLSTEEAPTTSSQRINNLALQPTADAGASSTVLGYEWEHNAYVCRVGDGTSGPGEGPSSGDTRSHHALPISIILGSVLAGVVLILLAVFVVVRRRRRRRVARWHRLPYEPALDTSRHSSRFLNPFTDIDDDWSIIASEVERPMSTTTTASTLAFAPSREDGDDLASGVYTTRRPAFGFGGWR</sequence>
<comment type="caution">
    <text evidence="3">The sequence shown here is derived from an EMBL/GenBank/DDBJ whole genome shotgun (WGS) entry which is preliminary data.</text>
</comment>
<proteinExistence type="predicted"/>
<feature type="compositionally biased region" description="Polar residues" evidence="1">
    <location>
        <begin position="9"/>
        <end position="32"/>
    </location>
</feature>